<evidence type="ECO:0000313" key="3">
    <source>
        <dbReference type="Proteomes" id="UP000268658"/>
    </source>
</evidence>
<dbReference type="Proteomes" id="UP000268658">
    <property type="component" value="Chromosome"/>
</dbReference>
<feature type="domain" description="Ketopantoate reductase N-terminal" evidence="1">
    <location>
        <begin position="3"/>
        <end position="120"/>
    </location>
</feature>
<reference evidence="2 3" key="1">
    <citation type="submission" date="2018-12" db="EMBL/GenBank/DDBJ databases">
        <authorList>
            <consortium name="Pathogen Informatics"/>
        </authorList>
    </citation>
    <scope>NUCLEOTIDE SEQUENCE [LARGE SCALE GENOMIC DNA]</scope>
    <source>
        <strain evidence="2 3">NCTC10951</strain>
    </source>
</reference>
<dbReference type="Gene3D" id="3.40.50.720">
    <property type="entry name" value="NAD(P)-binding Rossmann-like Domain"/>
    <property type="match status" value="1"/>
</dbReference>
<organism evidence="2 3">
    <name type="scientific">Actinomyces viscosus</name>
    <dbReference type="NCBI Taxonomy" id="1656"/>
    <lineage>
        <taxon>Bacteria</taxon>
        <taxon>Bacillati</taxon>
        <taxon>Actinomycetota</taxon>
        <taxon>Actinomycetes</taxon>
        <taxon>Actinomycetales</taxon>
        <taxon>Actinomycetaceae</taxon>
        <taxon>Actinomyces</taxon>
    </lineage>
</organism>
<proteinExistence type="predicted"/>
<accession>A0A3S4ZAR4</accession>
<dbReference type="Pfam" id="PF02558">
    <property type="entry name" value="ApbA"/>
    <property type="match status" value="1"/>
</dbReference>
<protein>
    <submittedName>
        <fullName evidence="2">2-dehydropantoate 2-reductase</fullName>
    </submittedName>
</protein>
<dbReference type="SUPFAM" id="SSF51735">
    <property type="entry name" value="NAD(P)-binding Rossmann-fold domains"/>
    <property type="match status" value="1"/>
</dbReference>
<dbReference type="AlphaFoldDB" id="A0A3S4ZAR4"/>
<dbReference type="InterPro" id="IPR036291">
    <property type="entry name" value="NAD(P)-bd_dom_sf"/>
</dbReference>
<dbReference type="KEGG" id="avc:NCTC10951_02935"/>
<sequence length="334" mass="37023">MNILVVGLGVIGTTYGYLFQKAGHRVEHLVRSSSARSGISSLEVEILDGRTDPKGSLSRGRYSVHHHVHHHAHDRYDLIVVSVPQGRIAEVMADLDAEGIEGPVLLFCGFWGEREELDHLMAGRDILLGYPVAGGSITGNRLDCCVFDHVMLERRDRARFPGYEQVEALFDSCGISLERPHDMLEWIWLHMAINAGVGAVAGMYGDIEDTTRSAERLMSSTRTLARVVRAIRETSRIVASRGVDLRRYRGELLAYRLPTAVSAPLMKRMFSKNLLTRRIMTLHGNTDDLLFVCRTVYEQGRGGGIPAPVFYESYEAARDKAARCGSGSADVAQP</sequence>
<evidence type="ECO:0000313" key="2">
    <source>
        <dbReference type="EMBL" id="VEI18849.1"/>
    </source>
</evidence>
<gene>
    <name evidence="2" type="ORF">NCTC10951_02935</name>
</gene>
<dbReference type="EMBL" id="LR134477">
    <property type="protein sequence ID" value="VEI18849.1"/>
    <property type="molecule type" value="Genomic_DNA"/>
</dbReference>
<dbReference type="InterPro" id="IPR013332">
    <property type="entry name" value="KPR_N"/>
</dbReference>
<name>A0A3S4ZAR4_ACTVI</name>
<evidence type="ECO:0000259" key="1">
    <source>
        <dbReference type="Pfam" id="PF02558"/>
    </source>
</evidence>
<dbReference type="OrthoDB" id="9793586at2"/>